<dbReference type="NCBIfam" id="NF005559">
    <property type="entry name" value="PRK07231.1"/>
    <property type="match status" value="1"/>
</dbReference>
<accession>A0A346PGD5</accession>
<dbReference type="GO" id="GO:0032787">
    <property type="term" value="P:monocarboxylic acid metabolic process"/>
    <property type="evidence" value="ECO:0007669"/>
    <property type="project" value="UniProtKB-ARBA"/>
</dbReference>
<gene>
    <name evidence="2" type="ORF">AArc1_2264</name>
</gene>
<evidence type="ECO:0000313" key="2">
    <source>
        <dbReference type="EMBL" id="AXR78580.1"/>
    </source>
</evidence>
<protein>
    <submittedName>
        <fullName evidence="2">Short-chain alcohol dehydrogenase</fullName>
    </submittedName>
</protein>
<dbReference type="EMBL" id="CP024047">
    <property type="protein sequence ID" value="AXR78580.1"/>
    <property type="molecule type" value="Genomic_DNA"/>
</dbReference>
<dbReference type="KEGG" id="nan:AArc1_2264"/>
<sequence length="255" mass="26310">MSELFDLEGQTAIVTGGGRGIGRAISVELANNGATVVPTARSTTEIEAVAERIADDGGEALAISADVTDPAAVANVVGETVETFGGVDVVVNNAGFNPADALGRPETVSKESLERVLDVNLTGAYEVTTAAAEPLLESDNGVVINVASVGGVVGLPRQHPYVASKHGLVGLTRSMALDWAPDVRVNAVAPGYVSTELTEELEADDGLRRSILERTPLNRFADPEEVAGPVVFLASDAARFVTGTCLSVDGGWTAR</sequence>
<dbReference type="GeneID" id="37639043"/>
<reference evidence="3" key="1">
    <citation type="submission" date="2017-10" db="EMBL/GenBank/DDBJ databases">
        <title>Phenotypic and genomic properties of facultatively anaerobic sulfur-reducing natronoarchaea from hypersaline soda lakes.</title>
        <authorList>
            <person name="Sorokin D.Y."/>
            <person name="Kublanov I.V."/>
            <person name="Roman P."/>
            <person name="Sinninghe Damste J.S."/>
            <person name="Golyshin P.N."/>
            <person name="Rojo D."/>
            <person name="Ciordia S."/>
            <person name="Mena Md.C."/>
            <person name="Ferrer M."/>
            <person name="Messina E."/>
            <person name="Smedile F."/>
            <person name="La Spada G."/>
            <person name="La Cono V."/>
            <person name="Yakimov M.M."/>
        </authorList>
    </citation>
    <scope>NUCLEOTIDE SEQUENCE [LARGE SCALE GENOMIC DNA]</scope>
    <source>
        <strain evidence="3">AArc1</strain>
    </source>
</reference>
<evidence type="ECO:0000256" key="1">
    <source>
        <dbReference type="ARBA" id="ARBA00006484"/>
    </source>
</evidence>
<dbReference type="FunFam" id="3.40.50.720:FF:000084">
    <property type="entry name" value="Short-chain dehydrogenase reductase"/>
    <property type="match status" value="1"/>
</dbReference>
<dbReference type="InterPro" id="IPR036291">
    <property type="entry name" value="NAD(P)-bd_dom_sf"/>
</dbReference>
<name>A0A346PGD5_9EURY</name>
<organism evidence="2 3">
    <name type="scientific">Natrarchaeobaculum sulfurireducens</name>
    <dbReference type="NCBI Taxonomy" id="2044521"/>
    <lineage>
        <taxon>Archaea</taxon>
        <taxon>Methanobacteriati</taxon>
        <taxon>Methanobacteriota</taxon>
        <taxon>Stenosarchaea group</taxon>
        <taxon>Halobacteria</taxon>
        <taxon>Halobacteriales</taxon>
        <taxon>Natrialbaceae</taxon>
        <taxon>Natrarchaeobaculum</taxon>
    </lineage>
</organism>
<dbReference type="Gene3D" id="3.40.50.720">
    <property type="entry name" value="NAD(P)-binding Rossmann-like Domain"/>
    <property type="match status" value="1"/>
</dbReference>
<comment type="similarity">
    <text evidence="1">Belongs to the short-chain dehydrogenases/reductases (SDR) family.</text>
</comment>
<dbReference type="InterPro" id="IPR002347">
    <property type="entry name" value="SDR_fam"/>
</dbReference>
<dbReference type="PRINTS" id="PR00081">
    <property type="entry name" value="GDHRDH"/>
</dbReference>
<dbReference type="Pfam" id="PF13561">
    <property type="entry name" value="adh_short_C2"/>
    <property type="match status" value="1"/>
</dbReference>
<dbReference type="RefSeq" id="WP_117364633.1">
    <property type="nucleotide sequence ID" value="NZ_CP024047.1"/>
</dbReference>
<dbReference type="Proteomes" id="UP000258707">
    <property type="component" value="Chromosome"/>
</dbReference>
<dbReference type="PANTHER" id="PTHR42879:SF2">
    <property type="entry name" value="3-OXOACYL-[ACYL-CARRIER-PROTEIN] REDUCTASE FABG"/>
    <property type="match status" value="1"/>
</dbReference>
<dbReference type="InterPro" id="IPR020904">
    <property type="entry name" value="Sc_DH/Rdtase_CS"/>
</dbReference>
<proteinExistence type="inferred from homology"/>
<dbReference type="InterPro" id="IPR050259">
    <property type="entry name" value="SDR"/>
</dbReference>
<dbReference type="NCBIfam" id="NF009466">
    <property type="entry name" value="PRK12826.1-2"/>
    <property type="match status" value="1"/>
</dbReference>
<dbReference type="SUPFAM" id="SSF51735">
    <property type="entry name" value="NAD(P)-binding Rossmann-fold domains"/>
    <property type="match status" value="1"/>
</dbReference>
<dbReference type="PRINTS" id="PR00080">
    <property type="entry name" value="SDRFAMILY"/>
</dbReference>
<dbReference type="PROSITE" id="PS00061">
    <property type="entry name" value="ADH_SHORT"/>
    <property type="match status" value="1"/>
</dbReference>
<evidence type="ECO:0000313" key="3">
    <source>
        <dbReference type="Proteomes" id="UP000258707"/>
    </source>
</evidence>
<dbReference type="AlphaFoldDB" id="A0A346PGD5"/>
<dbReference type="PANTHER" id="PTHR42879">
    <property type="entry name" value="3-OXOACYL-(ACYL-CARRIER-PROTEIN) REDUCTASE"/>
    <property type="match status" value="1"/>
</dbReference>